<dbReference type="InterPro" id="IPR020846">
    <property type="entry name" value="MFS_dom"/>
</dbReference>
<dbReference type="Proteomes" id="UP000215694">
    <property type="component" value="Unassembled WGS sequence"/>
</dbReference>
<keyword evidence="9" id="KW-1185">Reference proteome</keyword>
<reference evidence="8 9" key="1">
    <citation type="journal article" date="2017" name="Genome Announc.">
        <title>Draft Genome Sequence of Romboutsia weinsteinii sp. nov. Strain CCRI-19649(T) Isolated from Surface Water.</title>
        <authorList>
            <person name="Maheux A.F."/>
            <person name="Boudreau D.K."/>
            <person name="Berube E."/>
            <person name="Boissinot M."/>
            <person name="Cantin P."/>
            <person name="Raymond F."/>
            <person name="Corbeil J."/>
            <person name="Omar R.F."/>
            <person name="Bergeron M.G."/>
        </authorList>
    </citation>
    <scope>NUCLEOTIDE SEQUENCE [LARGE SCALE GENOMIC DNA]</scope>
    <source>
        <strain evidence="8 9">CCRI-19649</strain>
    </source>
</reference>
<feature type="transmembrane region" description="Helical" evidence="6">
    <location>
        <begin position="143"/>
        <end position="163"/>
    </location>
</feature>
<feature type="transmembrane region" description="Helical" evidence="6">
    <location>
        <begin position="12"/>
        <end position="31"/>
    </location>
</feature>
<dbReference type="PROSITE" id="PS50850">
    <property type="entry name" value="MFS"/>
    <property type="match status" value="1"/>
</dbReference>
<dbReference type="PANTHER" id="PTHR43385">
    <property type="entry name" value="RIBOFLAVIN TRANSPORTER RIBJ"/>
    <property type="match status" value="1"/>
</dbReference>
<feature type="transmembrane region" description="Helical" evidence="6">
    <location>
        <begin position="295"/>
        <end position="316"/>
    </location>
</feature>
<dbReference type="EMBL" id="NOJY02000017">
    <property type="protein sequence ID" value="RDY27031.1"/>
    <property type="molecule type" value="Genomic_DNA"/>
</dbReference>
<name>A0A371J2K1_9FIRM</name>
<evidence type="ECO:0000256" key="4">
    <source>
        <dbReference type="ARBA" id="ARBA00022989"/>
    </source>
</evidence>
<dbReference type="AlphaFoldDB" id="A0A371J2K1"/>
<evidence type="ECO:0000313" key="9">
    <source>
        <dbReference type="Proteomes" id="UP000215694"/>
    </source>
</evidence>
<dbReference type="Gene3D" id="1.20.1250.20">
    <property type="entry name" value="MFS general substrate transporter like domains"/>
    <property type="match status" value="2"/>
</dbReference>
<dbReference type="RefSeq" id="WP_094365982.1">
    <property type="nucleotide sequence ID" value="NZ_NOJY02000017.1"/>
</dbReference>
<dbReference type="InterPro" id="IPR052983">
    <property type="entry name" value="MFS_Riboflavin_Transporter"/>
</dbReference>
<evidence type="ECO:0000256" key="5">
    <source>
        <dbReference type="ARBA" id="ARBA00023136"/>
    </source>
</evidence>
<keyword evidence="2" id="KW-0813">Transport</keyword>
<feature type="transmembrane region" description="Helical" evidence="6">
    <location>
        <begin position="175"/>
        <end position="194"/>
    </location>
</feature>
<dbReference type="PANTHER" id="PTHR43385:SF1">
    <property type="entry name" value="RIBOFLAVIN TRANSPORTER RIBJ"/>
    <property type="match status" value="1"/>
</dbReference>
<dbReference type="OrthoDB" id="182417at2"/>
<feature type="transmembrane region" description="Helical" evidence="6">
    <location>
        <begin position="107"/>
        <end position="131"/>
    </location>
</feature>
<keyword evidence="5 6" id="KW-0472">Membrane</keyword>
<evidence type="ECO:0000256" key="6">
    <source>
        <dbReference type="SAM" id="Phobius"/>
    </source>
</evidence>
<dbReference type="InterPro" id="IPR036259">
    <property type="entry name" value="MFS_trans_sf"/>
</dbReference>
<accession>A0A371J2K1</accession>
<evidence type="ECO:0000256" key="3">
    <source>
        <dbReference type="ARBA" id="ARBA00022692"/>
    </source>
</evidence>
<keyword evidence="3 6" id="KW-0812">Transmembrane</keyword>
<comment type="subcellular location">
    <subcellularLocation>
        <location evidence="1">Cell membrane</location>
        <topology evidence="1">Multi-pass membrane protein</topology>
    </subcellularLocation>
</comment>
<evidence type="ECO:0000313" key="8">
    <source>
        <dbReference type="EMBL" id="RDY27031.1"/>
    </source>
</evidence>
<feature type="transmembrane region" description="Helical" evidence="6">
    <location>
        <begin position="83"/>
        <end position="101"/>
    </location>
</feature>
<feature type="transmembrane region" description="Helical" evidence="6">
    <location>
        <begin position="51"/>
        <end position="71"/>
    </location>
</feature>
<feature type="domain" description="Major facilitator superfamily (MFS) profile" evidence="7">
    <location>
        <begin position="14"/>
        <end position="418"/>
    </location>
</feature>
<feature type="transmembrane region" description="Helical" evidence="6">
    <location>
        <begin position="322"/>
        <end position="345"/>
    </location>
</feature>
<evidence type="ECO:0000256" key="1">
    <source>
        <dbReference type="ARBA" id="ARBA00004651"/>
    </source>
</evidence>
<dbReference type="GO" id="GO:0005886">
    <property type="term" value="C:plasma membrane"/>
    <property type="evidence" value="ECO:0007669"/>
    <property type="project" value="UniProtKB-SubCell"/>
</dbReference>
<dbReference type="SUPFAM" id="SSF103473">
    <property type="entry name" value="MFS general substrate transporter"/>
    <property type="match status" value="1"/>
</dbReference>
<feature type="transmembrane region" description="Helical" evidence="6">
    <location>
        <begin position="232"/>
        <end position="252"/>
    </location>
</feature>
<dbReference type="Pfam" id="PF07690">
    <property type="entry name" value="MFS_1"/>
    <property type="match status" value="2"/>
</dbReference>
<dbReference type="CDD" id="cd17355">
    <property type="entry name" value="MFS_YcxA_like"/>
    <property type="match status" value="1"/>
</dbReference>
<comment type="caution">
    <text evidence="8">The sequence shown here is derived from an EMBL/GenBank/DDBJ whole genome shotgun (WGS) entry which is preliminary data.</text>
</comment>
<keyword evidence="4 6" id="KW-1133">Transmembrane helix</keyword>
<evidence type="ECO:0000256" key="2">
    <source>
        <dbReference type="ARBA" id="ARBA00022448"/>
    </source>
</evidence>
<feature type="transmembrane region" description="Helical" evidence="6">
    <location>
        <begin position="357"/>
        <end position="378"/>
    </location>
</feature>
<feature type="transmembrane region" description="Helical" evidence="6">
    <location>
        <begin position="390"/>
        <end position="412"/>
    </location>
</feature>
<evidence type="ECO:0000259" key="7">
    <source>
        <dbReference type="PROSITE" id="PS50850"/>
    </source>
</evidence>
<proteinExistence type="predicted"/>
<dbReference type="InterPro" id="IPR011701">
    <property type="entry name" value="MFS"/>
</dbReference>
<protein>
    <submittedName>
        <fullName evidence="8">MFS transporter</fullName>
    </submittedName>
</protein>
<feature type="transmembrane region" description="Helical" evidence="6">
    <location>
        <begin position="264"/>
        <end position="283"/>
    </location>
</feature>
<dbReference type="NCBIfam" id="NF038246">
    <property type="entry name" value="bile_salt_MFS"/>
    <property type="match status" value="1"/>
</dbReference>
<dbReference type="GO" id="GO:0022857">
    <property type="term" value="F:transmembrane transporter activity"/>
    <property type="evidence" value="ECO:0007669"/>
    <property type="project" value="InterPro"/>
</dbReference>
<organism evidence="8 9">
    <name type="scientific">Romboutsia weinsteinii</name>
    <dbReference type="NCBI Taxonomy" id="2020949"/>
    <lineage>
        <taxon>Bacteria</taxon>
        <taxon>Bacillati</taxon>
        <taxon>Bacillota</taxon>
        <taxon>Clostridia</taxon>
        <taxon>Peptostreptococcales</taxon>
        <taxon>Peptostreptococcaceae</taxon>
        <taxon>Romboutsia</taxon>
    </lineage>
</organism>
<gene>
    <name evidence="8" type="ORF">CHL78_011225</name>
</gene>
<sequence length="431" mass="46251">MSTLTNNKKKISAGWVIVMACMLIQAIPFGVASNIQPLFIHPVISDRGFSLTSFSLIFSIGTIVSAVVGPFIGMSFQKINVKLIYVVGAILSGGGFLMFSMCTELWQFYAVASVVQIGTAAISGIGVPLLISSWFDEESKGKAMGLAFAGGSIGNIFLQQLVMQSLASQGYSQSYFIFGALSLVVGVPIALLFIKMPKDASQIVRSKNNKVKSESKKTDFGYTLKEVTKLKYFWMLALGFTFVGIYVSAYSIQHAAYFQGFLKFDAITVGTIGSIFAVCSLGGNIVGGVLFDKLGVIKCLIISSVLVLISGVFLQLSGQSPVYAYIFSALKGFAIYTYMMGPAYLTGSLFGNKEYGSILGIVQLLFAVGFSSGSVLFGVFVEKFGYNTSWIIILGAVAIAYVLLIGASIGMIKLNKERANNTDNKELKEVA</sequence>